<reference evidence="4 5" key="1">
    <citation type="submission" date="2021-06" db="EMBL/GenBank/DDBJ databases">
        <authorList>
            <person name="Palmer J.M."/>
        </authorList>
    </citation>
    <scope>NUCLEOTIDE SEQUENCE [LARGE SCALE GENOMIC DNA]</scope>
    <source>
        <strain evidence="4 5">GA_2019</strain>
        <tissue evidence="4">Muscle</tissue>
    </source>
</reference>
<evidence type="ECO:0000259" key="3">
    <source>
        <dbReference type="PROSITE" id="PS50238"/>
    </source>
</evidence>
<organism evidence="4 5">
    <name type="scientific">Goodea atripinnis</name>
    <dbReference type="NCBI Taxonomy" id="208336"/>
    <lineage>
        <taxon>Eukaryota</taxon>
        <taxon>Metazoa</taxon>
        <taxon>Chordata</taxon>
        <taxon>Craniata</taxon>
        <taxon>Vertebrata</taxon>
        <taxon>Euteleostomi</taxon>
        <taxon>Actinopterygii</taxon>
        <taxon>Neopterygii</taxon>
        <taxon>Teleostei</taxon>
        <taxon>Neoteleostei</taxon>
        <taxon>Acanthomorphata</taxon>
        <taxon>Ovalentaria</taxon>
        <taxon>Atherinomorphae</taxon>
        <taxon>Cyprinodontiformes</taxon>
        <taxon>Goodeidae</taxon>
        <taxon>Goodea</taxon>
    </lineage>
</organism>
<dbReference type="InterPro" id="IPR008936">
    <property type="entry name" value="Rho_GTPase_activation_prot"/>
</dbReference>
<sequence>MLKIRQGMELLLWSEDDGVVNEWFKALQDSISAHAWESDEAIEEDMPESPGAEKHDKEKEQRLSKKDKDMATRVLRRAVSNGVFSHFSSSAMKPSASVEPTDNKKTRHKLKKFLTRHQVFGCSLSSLCQQENTTVPTFVKTCIDHVENNDEKVNLSDTKWEDIHVTTGALKMFFRELPEPLFTYALFNDFDHKQRVQAIKELVRQLPRPNHDTMQGLFKHLRK</sequence>
<keyword evidence="1" id="KW-0343">GTPase activation</keyword>
<feature type="domain" description="Rho-GAP" evidence="3">
    <location>
        <begin position="85"/>
        <end position="223"/>
    </location>
</feature>
<evidence type="ECO:0000256" key="2">
    <source>
        <dbReference type="SAM" id="MobiDB-lite"/>
    </source>
</evidence>
<keyword evidence="5" id="KW-1185">Reference proteome</keyword>
<dbReference type="PANTHER" id="PTHR23176">
    <property type="entry name" value="RHO/RAC/CDC GTPASE-ACTIVATING PROTEIN"/>
    <property type="match status" value="1"/>
</dbReference>
<dbReference type="Gene3D" id="1.10.555.10">
    <property type="entry name" value="Rho GTPase activation protein"/>
    <property type="match status" value="1"/>
</dbReference>
<dbReference type="Pfam" id="PF00620">
    <property type="entry name" value="RhoGAP"/>
    <property type="match status" value="1"/>
</dbReference>
<dbReference type="InterPro" id="IPR050729">
    <property type="entry name" value="Rho-GAP"/>
</dbReference>
<comment type="caution">
    <text evidence="4">The sequence shown here is derived from an EMBL/GenBank/DDBJ whole genome shotgun (WGS) entry which is preliminary data.</text>
</comment>
<dbReference type="PROSITE" id="PS50238">
    <property type="entry name" value="RHOGAP"/>
    <property type="match status" value="1"/>
</dbReference>
<feature type="compositionally biased region" description="Basic and acidic residues" evidence="2">
    <location>
        <begin position="51"/>
        <end position="69"/>
    </location>
</feature>
<accession>A0ABV0P330</accession>
<name>A0ABV0P330_9TELE</name>
<dbReference type="Proteomes" id="UP001476798">
    <property type="component" value="Unassembled WGS sequence"/>
</dbReference>
<evidence type="ECO:0000313" key="4">
    <source>
        <dbReference type="EMBL" id="MEQ2178113.1"/>
    </source>
</evidence>
<feature type="compositionally biased region" description="Acidic residues" evidence="2">
    <location>
        <begin position="38"/>
        <end position="47"/>
    </location>
</feature>
<dbReference type="EMBL" id="JAHRIO010060598">
    <property type="protein sequence ID" value="MEQ2178113.1"/>
    <property type="molecule type" value="Genomic_DNA"/>
</dbReference>
<dbReference type="InterPro" id="IPR000198">
    <property type="entry name" value="RhoGAP_dom"/>
</dbReference>
<proteinExistence type="predicted"/>
<gene>
    <name evidence="4" type="ORF">GOODEAATRI_010607</name>
</gene>
<evidence type="ECO:0000313" key="5">
    <source>
        <dbReference type="Proteomes" id="UP001476798"/>
    </source>
</evidence>
<dbReference type="PANTHER" id="PTHR23176:SF107">
    <property type="entry name" value="RHO GTPASE-ACTIVATING PROTEIN 12"/>
    <property type="match status" value="1"/>
</dbReference>
<protein>
    <recommendedName>
        <fullName evidence="3">Rho-GAP domain-containing protein</fullName>
    </recommendedName>
</protein>
<feature type="region of interest" description="Disordered" evidence="2">
    <location>
        <begin position="38"/>
        <end position="69"/>
    </location>
</feature>
<evidence type="ECO:0000256" key="1">
    <source>
        <dbReference type="ARBA" id="ARBA00022468"/>
    </source>
</evidence>
<dbReference type="SUPFAM" id="SSF48350">
    <property type="entry name" value="GTPase activation domain, GAP"/>
    <property type="match status" value="1"/>
</dbReference>